<gene>
    <name evidence="1" type="ORF">M422DRAFT_32195</name>
</gene>
<reference evidence="1 2" key="1">
    <citation type="submission" date="2014-06" db="EMBL/GenBank/DDBJ databases">
        <title>Evolutionary Origins and Diversification of the Mycorrhizal Mutualists.</title>
        <authorList>
            <consortium name="DOE Joint Genome Institute"/>
            <consortium name="Mycorrhizal Genomics Consortium"/>
            <person name="Kohler A."/>
            <person name="Kuo A."/>
            <person name="Nagy L.G."/>
            <person name="Floudas D."/>
            <person name="Copeland A."/>
            <person name="Barry K.W."/>
            <person name="Cichocki N."/>
            <person name="Veneault-Fourrey C."/>
            <person name="LaButti K."/>
            <person name="Lindquist E.A."/>
            <person name="Lipzen A."/>
            <person name="Lundell T."/>
            <person name="Morin E."/>
            <person name="Murat C."/>
            <person name="Riley R."/>
            <person name="Ohm R."/>
            <person name="Sun H."/>
            <person name="Tunlid A."/>
            <person name="Henrissat B."/>
            <person name="Grigoriev I.V."/>
            <person name="Hibbett D.S."/>
            <person name="Martin F."/>
        </authorList>
    </citation>
    <scope>NUCLEOTIDE SEQUENCE [LARGE SCALE GENOMIC DNA]</scope>
    <source>
        <strain evidence="1 2">SS14</strain>
    </source>
</reference>
<dbReference type="EMBL" id="KN837143">
    <property type="protein sequence ID" value="KIJ40547.1"/>
    <property type="molecule type" value="Genomic_DNA"/>
</dbReference>
<dbReference type="Proteomes" id="UP000054279">
    <property type="component" value="Unassembled WGS sequence"/>
</dbReference>
<proteinExistence type="predicted"/>
<organism evidence="1 2">
    <name type="scientific">Sphaerobolus stellatus (strain SS14)</name>
    <dbReference type="NCBI Taxonomy" id="990650"/>
    <lineage>
        <taxon>Eukaryota</taxon>
        <taxon>Fungi</taxon>
        <taxon>Dikarya</taxon>
        <taxon>Basidiomycota</taxon>
        <taxon>Agaricomycotina</taxon>
        <taxon>Agaricomycetes</taxon>
        <taxon>Phallomycetidae</taxon>
        <taxon>Geastrales</taxon>
        <taxon>Sphaerobolaceae</taxon>
        <taxon>Sphaerobolus</taxon>
    </lineage>
</organism>
<accession>A0A0C9VGI8</accession>
<evidence type="ECO:0000313" key="2">
    <source>
        <dbReference type="Proteomes" id="UP000054279"/>
    </source>
</evidence>
<dbReference type="AlphaFoldDB" id="A0A0C9VGI8"/>
<evidence type="ECO:0000313" key="1">
    <source>
        <dbReference type="EMBL" id="KIJ40547.1"/>
    </source>
</evidence>
<keyword evidence="2" id="KW-1185">Reference proteome</keyword>
<sequence length="79" mass="8809">MSIAANYSVKKRIASCLLRSDEEETSFEDVMALGRSLSGMVSVTYLPPFISASPFVHLSFDFCCLHRCLLISMPLFLSK</sequence>
<dbReference type="HOGENOM" id="CLU_2607555_0_0_1"/>
<name>A0A0C9VGI8_SPHS4</name>
<protein>
    <submittedName>
        <fullName evidence="1">Uncharacterized protein</fullName>
    </submittedName>
</protein>